<evidence type="ECO:0000256" key="1">
    <source>
        <dbReference type="ARBA" id="ARBA00022630"/>
    </source>
</evidence>
<comment type="caution">
    <text evidence="4">The sequence shown here is derived from an EMBL/GenBank/DDBJ whole genome shotgun (WGS) entry which is preliminary data.</text>
</comment>
<dbReference type="CDD" id="cd00207">
    <property type="entry name" value="fer2"/>
    <property type="match status" value="1"/>
</dbReference>
<dbReference type="AlphaFoldDB" id="A0A235B5X7"/>
<dbReference type="PROSITE" id="PS51085">
    <property type="entry name" value="2FE2S_FER_2"/>
    <property type="match status" value="1"/>
</dbReference>
<protein>
    <recommendedName>
        <fullName evidence="3">2Fe-2S ferredoxin-type domain-containing protein</fullName>
    </recommendedName>
</protein>
<dbReference type="InterPro" id="IPR036010">
    <property type="entry name" value="2Fe-2S_ferredoxin-like_sf"/>
</dbReference>
<dbReference type="PANTHER" id="PTHR43644">
    <property type="entry name" value="NA(+)-TRANSLOCATING NADH-QUINONE REDUCTASE SUBUNIT"/>
    <property type="match status" value="1"/>
</dbReference>
<name>A0A235B5X7_9BACL</name>
<feature type="domain" description="2Fe-2S ferredoxin-type" evidence="3">
    <location>
        <begin position="2"/>
        <end position="97"/>
    </location>
</feature>
<sequence length="99" mass="11177">MPRVEIKIGTSEHAFDCDEGENLLFEAISRSIMIPFNCTSARCGTCRIRVLEGPENLNEVGDREVLRLGEEPVESGYRLACQTFVYGDVRVEVPQPRLF</sequence>
<dbReference type="InterPro" id="IPR006058">
    <property type="entry name" value="2Fe2S_fd_BS"/>
</dbReference>
<reference evidence="4 5" key="1">
    <citation type="submission" date="2017-07" db="EMBL/GenBank/DDBJ databases">
        <title>The genome sequence of Paludifilum halophilum highlights mechanisms for microbial adaptation to high salt environemnts.</title>
        <authorList>
            <person name="Belbahri L."/>
        </authorList>
    </citation>
    <scope>NUCLEOTIDE SEQUENCE [LARGE SCALE GENOMIC DNA]</scope>
    <source>
        <strain evidence="4 5">DSM 102817</strain>
    </source>
</reference>
<dbReference type="GO" id="GO:0051537">
    <property type="term" value="F:2 iron, 2 sulfur cluster binding"/>
    <property type="evidence" value="ECO:0007669"/>
    <property type="project" value="InterPro"/>
</dbReference>
<organism evidence="4 5">
    <name type="scientific">Paludifilum halophilum</name>
    <dbReference type="NCBI Taxonomy" id="1642702"/>
    <lineage>
        <taxon>Bacteria</taxon>
        <taxon>Bacillati</taxon>
        <taxon>Bacillota</taxon>
        <taxon>Bacilli</taxon>
        <taxon>Bacillales</taxon>
        <taxon>Thermoactinomycetaceae</taxon>
        <taxon>Paludifilum</taxon>
    </lineage>
</organism>
<gene>
    <name evidence="4" type="ORF">CHM34_09515</name>
</gene>
<dbReference type="Gene3D" id="3.10.20.30">
    <property type="match status" value="1"/>
</dbReference>
<dbReference type="EMBL" id="NOWF01000005">
    <property type="protein sequence ID" value="OYD07704.1"/>
    <property type="molecule type" value="Genomic_DNA"/>
</dbReference>
<dbReference type="RefSeq" id="WP_094264374.1">
    <property type="nucleotide sequence ID" value="NZ_NOWF01000005.1"/>
</dbReference>
<dbReference type="InterPro" id="IPR012675">
    <property type="entry name" value="Beta-grasp_dom_sf"/>
</dbReference>
<dbReference type="InterPro" id="IPR001041">
    <property type="entry name" value="2Fe-2S_ferredoxin-type"/>
</dbReference>
<dbReference type="SUPFAM" id="SSF54292">
    <property type="entry name" value="2Fe-2S ferredoxin-like"/>
    <property type="match status" value="1"/>
</dbReference>
<dbReference type="Pfam" id="PF00111">
    <property type="entry name" value="Fer2"/>
    <property type="match status" value="1"/>
</dbReference>
<dbReference type="Proteomes" id="UP000215459">
    <property type="component" value="Unassembled WGS sequence"/>
</dbReference>
<evidence type="ECO:0000313" key="5">
    <source>
        <dbReference type="Proteomes" id="UP000215459"/>
    </source>
</evidence>
<keyword evidence="2" id="KW-0274">FAD</keyword>
<dbReference type="OrthoDB" id="9807864at2"/>
<dbReference type="PROSITE" id="PS00197">
    <property type="entry name" value="2FE2S_FER_1"/>
    <property type="match status" value="1"/>
</dbReference>
<evidence type="ECO:0000259" key="3">
    <source>
        <dbReference type="PROSITE" id="PS51085"/>
    </source>
</evidence>
<keyword evidence="1" id="KW-0285">Flavoprotein</keyword>
<accession>A0A235B5X7</accession>
<evidence type="ECO:0000256" key="2">
    <source>
        <dbReference type="ARBA" id="ARBA00022827"/>
    </source>
</evidence>
<dbReference type="PANTHER" id="PTHR43644:SF1">
    <property type="entry name" value="NAD(P)H-FLAVIN REDUCTASE"/>
    <property type="match status" value="1"/>
</dbReference>
<proteinExistence type="predicted"/>
<keyword evidence="5" id="KW-1185">Reference proteome</keyword>
<evidence type="ECO:0000313" key="4">
    <source>
        <dbReference type="EMBL" id="OYD07704.1"/>
    </source>
</evidence>